<evidence type="ECO:0000256" key="3">
    <source>
        <dbReference type="ARBA" id="ARBA00022643"/>
    </source>
</evidence>
<evidence type="ECO:0000256" key="1">
    <source>
        <dbReference type="ARBA" id="ARBA00001917"/>
    </source>
</evidence>
<dbReference type="PANTHER" id="PTHR33798:SF5">
    <property type="entry name" value="FLAVIN REDUCTASE LIKE DOMAIN-CONTAINING PROTEIN"/>
    <property type="match status" value="1"/>
</dbReference>
<dbReference type="AlphaFoldDB" id="A0AAD5PNB5"/>
<evidence type="ECO:0000256" key="4">
    <source>
        <dbReference type="ARBA" id="ARBA00038054"/>
    </source>
</evidence>
<gene>
    <name evidence="6" type="ORF">GHT06_003756</name>
</gene>
<keyword evidence="2" id="KW-0285">Flavoprotein</keyword>
<dbReference type="Proteomes" id="UP000820818">
    <property type="component" value="Unassembled WGS sequence"/>
</dbReference>
<comment type="caution">
    <text evidence="6">The sequence shown here is derived from an EMBL/GenBank/DDBJ whole genome shotgun (WGS) entry which is preliminary data.</text>
</comment>
<dbReference type="InterPro" id="IPR002563">
    <property type="entry name" value="Flavin_Rdtase-like_dom"/>
</dbReference>
<dbReference type="EMBL" id="WJBH02000308">
    <property type="protein sequence ID" value="KAI9549390.1"/>
    <property type="molecule type" value="Genomic_DNA"/>
</dbReference>
<reference evidence="6" key="1">
    <citation type="submission" date="2022-05" db="EMBL/GenBank/DDBJ databases">
        <title>A multi-omics perspective on studying reproductive biology in Daphnia sinensis.</title>
        <authorList>
            <person name="Jia J."/>
        </authorList>
    </citation>
    <scope>NUCLEOTIDE SEQUENCE</scope>
    <source>
        <strain evidence="6">WSL</strain>
    </source>
</reference>
<proteinExistence type="inferred from homology"/>
<dbReference type="PANTHER" id="PTHR33798">
    <property type="entry name" value="FLAVOPROTEIN OXYGENASE"/>
    <property type="match status" value="1"/>
</dbReference>
<comment type="similarity">
    <text evidence="4">Belongs to the flavoredoxin family.</text>
</comment>
<dbReference type="Pfam" id="PF01613">
    <property type="entry name" value="Flavin_Reduct"/>
    <property type="match status" value="1"/>
</dbReference>
<sequence length="249" mass="27498">MFGTNPPILIFSPTVRTSDLSAKDTLVNVLEVPEVVVHIVPHGMVEQMSLASTEYEKEVNEFEKAGLTAEKSLHVRPPRVKEAPVAFECKVIEVKPLGTSGGAGNLVICEVLMAHISEWILDDFGSIDPRKLDAVARLGGDWYCRASGKSLFQISKPSRSKGIGVDSIPDEIRSSLVLTGNNLGKLGNVEKLPTEEEIAVYGEKEEIQEMKIRFKNDLDSWLDHLHLAAKEALEEGDVTKAWLILLQKR</sequence>
<dbReference type="SUPFAM" id="SSF50475">
    <property type="entry name" value="FMN-binding split barrel"/>
    <property type="match status" value="1"/>
</dbReference>
<organism evidence="6 7">
    <name type="scientific">Daphnia sinensis</name>
    <dbReference type="NCBI Taxonomy" id="1820382"/>
    <lineage>
        <taxon>Eukaryota</taxon>
        <taxon>Metazoa</taxon>
        <taxon>Ecdysozoa</taxon>
        <taxon>Arthropoda</taxon>
        <taxon>Crustacea</taxon>
        <taxon>Branchiopoda</taxon>
        <taxon>Diplostraca</taxon>
        <taxon>Cladocera</taxon>
        <taxon>Anomopoda</taxon>
        <taxon>Daphniidae</taxon>
        <taxon>Daphnia</taxon>
        <taxon>Daphnia similis group</taxon>
    </lineage>
</organism>
<evidence type="ECO:0000256" key="2">
    <source>
        <dbReference type="ARBA" id="ARBA00022630"/>
    </source>
</evidence>
<keyword evidence="3" id="KW-0288">FMN</keyword>
<evidence type="ECO:0000313" key="7">
    <source>
        <dbReference type="Proteomes" id="UP000820818"/>
    </source>
</evidence>
<comment type="cofactor">
    <cofactor evidence="1">
        <name>FMN</name>
        <dbReference type="ChEBI" id="CHEBI:58210"/>
    </cofactor>
</comment>
<feature type="domain" description="Flavin reductase like" evidence="5">
    <location>
        <begin position="3"/>
        <end position="118"/>
    </location>
</feature>
<protein>
    <recommendedName>
        <fullName evidence="5">Flavin reductase like domain-containing protein</fullName>
    </recommendedName>
</protein>
<dbReference type="Gene3D" id="2.30.110.10">
    <property type="entry name" value="Electron Transport, Fmn-binding Protein, Chain A"/>
    <property type="match status" value="1"/>
</dbReference>
<evidence type="ECO:0000259" key="5">
    <source>
        <dbReference type="Pfam" id="PF01613"/>
    </source>
</evidence>
<keyword evidence="7" id="KW-1185">Reference proteome</keyword>
<accession>A0AAD5PNB5</accession>
<name>A0AAD5PNB5_9CRUS</name>
<evidence type="ECO:0000313" key="6">
    <source>
        <dbReference type="EMBL" id="KAI9549390.1"/>
    </source>
</evidence>
<dbReference type="GO" id="GO:0010181">
    <property type="term" value="F:FMN binding"/>
    <property type="evidence" value="ECO:0007669"/>
    <property type="project" value="InterPro"/>
</dbReference>
<dbReference type="InterPro" id="IPR012349">
    <property type="entry name" value="Split_barrel_FMN-bd"/>
</dbReference>